<evidence type="ECO:0000256" key="1">
    <source>
        <dbReference type="SAM" id="MobiDB-lite"/>
    </source>
</evidence>
<protein>
    <submittedName>
        <fullName evidence="2">Uncharacterized protein</fullName>
    </submittedName>
</protein>
<gene>
    <name evidence="2" type="primary">Necator_chrX.g21790</name>
    <name evidence="2" type="ORF">RB195_021629</name>
</gene>
<name>A0ABR1EC19_NECAM</name>
<proteinExistence type="predicted"/>
<evidence type="ECO:0000313" key="3">
    <source>
        <dbReference type="Proteomes" id="UP001303046"/>
    </source>
</evidence>
<organism evidence="2 3">
    <name type="scientific">Necator americanus</name>
    <name type="common">Human hookworm</name>
    <dbReference type="NCBI Taxonomy" id="51031"/>
    <lineage>
        <taxon>Eukaryota</taxon>
        <taxon>Metazoa</taxon>
        <taxon>Ecdysozoa</taxon>
        <taxon>Nematoda</taxon>
        <taxon>Chromadorea</taxon>
        <taxon>Rhabditida</taxon>
        <taxon>Rhabditina</taxon>
        <taxon>Rhabditomorpha</taxon>
        <taxon>Strongyloidea</taxon>
        <taxon>Ancylostomatidae</taxon>
        <taxon>Bunostominae</taxon>
        <taxon>Necator</taxon>
    </lineage>
</organism>
<dbReference type="EMBL" id="JAVFWL010000006">
    <property type="protein sequence ID" value="KAK6760206.1"/>
    <property type="molecule type" value="Genomic_DNA"/>
</dbReference>
<reference evidence="2 3" key="1">
    <citation type="submission" date="2023-08" db="EMBL/GenBank/DDBJ databases">
        <title>A Necator americanus chromosomal reference genome.</title>
        <authorList>
            <person name="Ilik V."/>
            <person name="Petrzelkova K.J."/>
            <person name="Pardy F."/>
            <person name="Fuh T."/>
            <person name="Niatou-Singa F.S."/>
            <person name="Gouil Q."/>
            <person name="Baker L."/>
            <person name="Ritchie M.E."/>
            <person name="Jex A.R."/>
            <person name="Gazzola D."/>
            <person name="Li H."/>
            <person name="Toshio Fujiwara R."/>
            <person name="Zhan B."/>
            <person name="Aroian R.V."/>
            <person name="Pafco B."/>
            <person name="Schwarz E.M."/>
        </authorList>
    </citation>
    <scope>NUCLEOTIDE SEQUENCE [LARGE SCALE GENOMIC DNA]</scope>
    <source>
        <strain evidence="2 3">Aroian</strain>
        <tissue evidence="2">Whole animal</tissue>
    </source>
</reference>
<evidence type="ECO:0000313" key="2">
    <source>
        <dbReference type="EMBL" id="KAK6760206.1"/>
    </source>
</evidence>
<keyword evidence="3" id="KW-1185">Reference proteome</keyword>
<feature type="region of interest" description="Disordered" evidence="1">
    <location>
        <begin position="47"/>
        <end position="72"/>
    </location>
</feature>
<dbReference type="Proteomes" id="UP001303046">
    <property type="component" value="Unassembled WGS sequence"/>
</dbReference>
<sequence length="72" mass="8040">MVTQGWSADLYQRHCDEKQIREKERLTVDSRLYSVPSAEVEVYEFAKGRSLSSRRDEGEEGGGGGGAKDDTD</sequence>
<accession>A0ABR1EC19</accession>
<comment type="caution">
    <text evidence="2">The sequence shown here is derived from an EMBL/GenBank/DDBJ whole genome shotgun (WGS) entry which is preliminary data.</text>
</comment>